<feature type="transmembrane region" description="Helical" evidence="1">
    <location>
        <begin position="15"/>
        <end position="36"/>
    </location>
</feature>
<dbReference type="Proteomes" id="UP001322277">
    <property type="component" value="Chromosome 7"/>
</dbReference>
<sequence length="317" mass="35122">MTNLLNRHLSRHSHLAFWGSRTFLAFGHLHFIILGLDHLHSVVLTLGHPHSITLAFTHLHLIVSCFLGSRIMTYTLQPHLHTTTILAFGHASSSRVSGEADLHFASGAAPSALHHLVFLGQQIHGSTSITLNLDHSLHHHFLDFNILRQQIVWPSAIRTSSSRVSGAADSRFASSLRGTTHTFYSTTIFLRHSGAADCFLLALSHLHNTILALGHPQFILCFWGSRFTLRGIIATSLTHLITIILLTSTFWGNRLFLALDHLFHFTTLTLASLGQQIHAFGTTSPSFSHSNPTTLPPQHSEVAESLWPPATFPLYHP</sequence>
<dbReference type="RefSeq" id="XP_062783133.1">
    <property type="nucleotide sequence ID" value="XM_062927082.1"/>
</dbReference>
<dbReference type="AlphaFoldDB" id="A0AAX4IRU9"/>
<reference evidence="3" key="1">
    <citation type="journal article" date="2023" name="bioRxiv">
        <title>Complete genome of the Medicago anthracnose fungus, Colletotrichum destructivum, reveals a mini-chromosome-like region within a core chromosome.</title>
        <authorList>
            <person name="Lapalu N."/>
            <person name="Simon A."/>
            <person name="Lu A."/>
            <person name="Plaumann P.-L."/>
            <person name="Amselem J."/>
            <person name="Pigne S."/>
            <person name="Auger A."/>
            <person name="Koch C."/>
            <person name="Dallery J.-F."/>
            <person name="O'Connell R.J."/>
        </authorList>
    </citation>
    <scope>NUCLEOTIDE SEQUENCE [LARGE SCALE GENOMIC DNA]</scope>
    <source>
        <strain evidence="3">CBS 520.97</strain>
    </source>
</reference>
<proteinExistence type="predicted"/>
<evidence type="ECO:0000256" key="1">
    <source>
        <dbReference type="SAM" id="Phobius"/>
    </source>
</evidence>
<dbReference type="GeneID" id="87947426"/>
<gene>
    <name evidence="2" type="ORF">CDEST_10926</name>
</gene>
<organism evidence="2 3">
    <name type="scientific">Colletotrichum destructivum</name>
    <dbReference type="NCBI Taxonomy" id="34406"/>
    <lineage>
        <taxon>Eukaryota</taxon>
        <taxon>Fungi</taxon>
        <taxon>Dikarya</taxon>
        <taxon>Ascomycota</taxon>
        <taxon>Pezizomycotina</taxon>
        <taxon>Sordariomycetes</taxon>
        <taxon>Hypocreomycetidae</taxon>
        <taxon>Glomerellales</taxon>
        <taxon>Glomerellaceae</taxon>
        <taxon>Colletotrichum</taxon>
        <taxon>Colletotrichum destructivum species complex</taxon>
    </lineage>
</organism>
<dbReference type="EMBL" id="CP137311">
    <property type="protein sequence ID" value="WQF85912.1"/>
    <property type="molecule type" value="Genomic_DNA"/>
</dbReference>
<dbReference type="KEGG" id="cdet:87947426"/>
<keyword evidence="3" id="KW-1185">Reference proteome</keyword>
<name>A0AAX4IRU9_9PEZI</name>
<evidence type="ECO:0000313" key="2">
    <source>
        <dbReference type="EMBL" id="WQF85912.1"/>
    </source>
</evidence>
<keyword evidence="1" id="KW-0472">Membrane</keyword>
<accession>A0AAX4IRU9</accession>
<feature type="transmembrane region" description="Helical" evidence="1">
    <location>
        <begin position="232"/>
        <end position="252"/>
    </location>
</feature>
<keyword evidence="1" id="KW-1133">Transmembrane helix</keyword>
<protein>
    <submittedName>
        <fullName evidence="2">Uncharacterized protein</fullName>
    </submittedName>
</protein>
<evidence type="ECO:0000313" key="3">
    <source>
        <dbReference type="Proteomes" id="UP001322277"/>
    </source>
</evidence>
<feature type="transmembrane region" description="Helical" evidence="1">
    <location>
        <begin position="48"/>
        <end position="67"/>
    </location>
</feature>
<keyword evidence="1" id="KW-0812">Transmembrane</keyword>